<name>A0A843VND5_COLES</name>
<keyword evidence="1" id="KW-0853">WD repeat</keyword>
<keyword evidence="2" id="KW-0677">Repeat</keyword>
<accession>A0A843VND5</accession>
<dbReference type="PANTHER" id="PTHR14107">
    <property type="entry name" value="WD REPEAT PROTEIN"/>
    <property type="match status" value="1"/>
</dbReference>
<dbReference type="InterPro" id="IPR015943">
    <property type="entry name" value="WD40/YVTN_repeat-like_dom_sf"/>
</dbReference>
<dbReference type="Proteomes" id="UP000652761">
    <property type="component" value="Unassembled WGS sequence"/>
</dbReference>
<sequence length="223" mass="23129">MASSSSVNTPSPALKTYFKTPEGRYKLQYEKTHPAGLLHYTHGRSSSQVTIAHLKEKPAVQAPTTSSSLVSGGGVRSAAARLLGGGNGGRALSFVGGNGSGKVASGSSRVGGSLGSLTGGSSSSPSTTNYDGRGSYLIFNAGDMLFISDLNSQDKDPIKCIHFSSSNPLCHAFDGEARDVHDLLIGMSSGDVFVVSLRQQLQDTGKKLVGAHHFNKDGSINGR</sequence>
<protein>
    <submittedName>
        <fullName evidence="3">Uncharacterized protein</fullName>
    </submittedName>
</protein>
<keyword evidence="4" id="KW-1185">Reference proteome</keyword>
<dbReference type="Gene3D" id="2.130.10.10">
    <property type="entry name" value="YVTN repeat-like/Quinoprotein amine dehydrogenase"/>
    <property type="match status" value="1"/>
</dbReference>
<comment type="caution">
    <text evidence="3">The sequence shown here is derived from an EMBL/GenBank/DDBJ whole genome shotgun (WGS) entry which is preliminary data.</text>
</comment>
<dbReference type="AlphaFoldDB" id="A0A843VND5"/>
<evidence type="ECO:0000256" key="1">
    <source>
        <dbReference type="ARBA" id="ARBA00022574"/>
    </source>
</evidence>
<dbReference type="OrthoDB" id="3367at2759"/>
<gene>
    <name evidence="3" type="ORF">Taro_030183</name>
</gene>
<reference evidence="3" key="1">
    <citation type="submission" date="2017-07" db="EMBL/GenBank/DDBJ databases">
        <title>Taro Niue Genome Assembly and Annotation.</title>
        <authorList>
            <person name="Atibalentja N."/>
            <person name="Keating K."/>
            <person name="Fields C.J."/>
        </authorList>
    </citation>
    <scope>NUCLEOTIDE SEQUENCE</scope>
    <source>
        <strain evidence="3">Niue_2</strain>
        <tissue evidence="3">Leaf</tissue>
    </source>
</reference>
<dbReference type="InterPro" id="IPR051362">
    <property type="entry name" value="WD_repeat_creC_regulators"/>
</dbReference>
<dbReference type="PANTHER" id="PTHR14107:SF16">
    <property type="entry name" value="AT02583P"/>
    <property type="match status" value="1"/>
</dbReference>
<evidence type="ECO:0000313" key="3">
    <source>
        <dbReference type="EMBL" id="MQL97495.1"/>
    </source>
</evidence>
<organism evidence="3 4">
    <name type="scientific">Colocasia esculenta</name>
    <name type="common">Wild taro</name>
    <name type="synonym">Arum esculentum</name>
    <dbReference type="NCBI Taxonomy" id="4460"/>
    <lineage>
        <taxon>Eukaryota</taxon>
        <taxon>Viridiplantae</taxon>
        <taxon>Streptophyta</taxon>
        <taxon>Embryophyta</taxon>
        <taxon>Tracheophyta</taxon>
        <taxon>Spermatophyta</taxon>
        <taxon>Magnoliopsida</taxon>
        <taxon>Liliopsida</taxon>
        <taxon>Araceae</taxon>
        <taxon>Aroideae</taxon>
        <taxon>Colocasieae</taxon>
        <taxon>Colocasia</taxon>
    </lineage>
</organism>
<evidence type="ECO:0000313" key="4">
    <source>
        <dbReference type="Proteomes" id="UP000652761"/>
    </source>
</evidence>
<dbReference type="EMBL" id="NMUH01002058">
    <property type="protein sequence ID" value="MQL97495.1"/>
    <property type="molecule type" value="Genomic_DNA"/>
</dbReference>
<proteinExistence type="predicted"/>
<evidence type="ECO:0000256" key="2">
    <source>
        <dbReference type="ARBA" id="ARBA00022737"/>
    </source>
</evidence>